<organism evidence="2 3">
    <name type="scientific">Geothermobacter hydrogeniphilus</name>
    <dbReference type="NCBI Taxonomy" id="1969733"/>
    <lineage>
        <taxon>Bacteria</taxon>
        <taxon>Pseudomonadati</taxon>
        <taxon>Thermodesulfobacteriota</taxon>
        <taxon>Desulfuromonadia</taxon>
        <taxon>Desulfuromonadales</taxon>
        <taxon>Geothermobacteraceae</taxon>
        <taxon>Geothermobacter</taxon>
    </lineage>
</organism>
<name>A0A2K2H5S8_9BACT</name>
<evidence type="ECO:0000256" key="1">
    <source>
        <dbReference type="SAM" id="MobiDB-lite"/>
    </source>
</evidence>
<proteinExistence type="predicted"/>
<evidence type="ECO:0000313" key="2">
    <source>
        <dbReference type="EMBL" id="PNU18599.1"/>
    </source>
</evidence>
<gene>
    <name evidence="2" type="ORF">C2E25_16795</name>
</gene>
<dbReference type="OrthoDB" id="7032605at2"/>
<dbReference type="AlphaFoldDB" id="A0A2K2H5S8"/>
<feature type="compositionally biased region" description="Basic and acidic residues" evidence="1">
    <location>
        <begin position="131"/>
        <end position="146"/>
    </location>
</feature>
<feature type="region of interest" description="Disordered" evidence="1">
    <location>
        <begin position="122"/>
        <end position="146"/>
    </location>
</feature>
<dbReference type="Proteomes" id="UP000236340">
    <property type="component" value="Unassembled WGS sequence"/>
</dbReference>
<evidence type="ECO:0000313" key="3">
    <source>
        <dbReference type="Proteomes" id="UP000236340"/>
    </source>
</evidence>
<accession>A0A2K2H5S8</accession>
<comment type="caution">
    <text evidence="2">The sequence shown here is derived from an EMBL/GenBank/DDBJ whole genome shotgun (WGS) entry which is preliminary data.</text>
</comment>
<dbReference type="EMBL" id="PPFX01000063">
    <property type="protein sequence ID" value="PNU18599.1"/>
    <property type="molecule type" value="Genomic_DNA"/>
</dbReference>
<sequence>MTIEQLLANIRVLLENGAAGEASDLLCGFLYEKLGKLTTVNLPSSSSSLPPRVIVSHLRKSLNNLLPPEAKASSVDSASYELQQHDFELILQTSEECEVRQRAYRPGQESLVVPIDAEGEAEACSTSPDISSERLDGPELSQSDRKEELSEYALSSEDNSSEDLLDAAPEVKDLSEEGCEFLDFYVLEGQSESNYSTDSEILLDDGFFYDEFDDERQDLTDVKSDGKISREERAWQVAYELGLSYGWDERGIALLQEVFVERGWQQARVAMEYLLETGMTPEQLLFAKELKESWEQRTELMIAIHRKSSELSGYCYLGEKILSWRVAIAIVRSFDGCSDFDEIDQFVNEAFDAWYSSGRLRRSYRTFLQYLRSVAKQDYCFSANLLEAEPVGEQHFDPADLSFSSLKDQLQDAYYCFDWRAYTCCEIFK</sequence>
<protein>
    <submittedName>
        <fullName evidence="2">Uncharacterized protein</fullName>
    </submittedName>
</protein>
<reference evidence="2 3" key="1">
    <citation type="journal article" date="2018" name="Genome Announc.">
        <title>Genome Sequence of Geothermobacter sp. HR-1 Iron Reducer from the Loihi Seamount.</title>
        <authorList>
            <person name="Smith H."/>
            <person name="Abuyen K."/>
            <person name="Tremblay J."/>
            <person name="Savalia P."/>
            <person name="Perez-Rodriguez I."/>
            <person name="Emerson D."/>
            <person name="Tully B."/>
            <person name="Amend J."/>
        </authorList>
    </citation>
    <scope>NUCLEOTIDE SEQUENCE [LARGE SCALE GENOMIC DNA]</scope>
    <source>
        <strain evidence="2 3">HR-1</strain>
    </source>
</reference>
<dbReference type="RefSeq" id="WP_103116870.1">
    <property type="nucleotide sequence ID" value="NZ_PPFX01000063.1"/>
</dbReference>